<dbReference type="GO" id="GO:0045820">
    <property type="term" value="P:negative regulation of glycolytic process"/>
    <property type="evidence" value="ECO:0007669"/>
    <property type="project" value="TreeGrafter"/>
</dbReference>
<dbReference type="Proteomes" id="UP000593890">
    <property type="component" value="Chromosome"/>
</dbReference>
<evidence type="ECO:0000256" key="1">
    <source>
        <dbReference type="ARBA" id="ARBA00022801"/>
    </source>
</evidence>
<dbReference type="InterPro" id="IPR013078">
    <property type="entry name" value="His_Pase_superF_clade-1"/>
</dbReference>
<dbReference type="RefSeq" id="WP_215532872.1">
    <property type="nucleotide sequence ID" value="NZ_AP023321.1"/>
</dbReference>
<feature type="binding site" evidence="2">
    <location>
        <position position="58"/>
    </location>
    <ligand>
        <name>substrate</name>
    </ligand>
</feature>
<dbReference type="InterPro" id="IPR051695">
    <property type="entry name" value="Phosphoglycerate_Mutase"/>
</dbReference>
<dbReference type="PANTHER" id="PTHR46517:SF1">
    <property type="entry name" value="FRUCTOSE-2,6-BISPHOSPHATASE TIGAR"/>
    <property type="match status" value="1"/>
</dbReference>
<dbReference type="KEGG" id="sman:C12CBH8_13810"/>
<gene>
    <name evidence="3" type="ORF">C12CBH8_13810</name>
</gene>
<evidence type="ECO:0000313" key="3">
    <source>
        <dbReference type="EMBL" id="BCI60742.1"/>
    </source>
</evidence>
<name>A0A7I8D4N6_9FIRM</name>
<dbReference type="EMBL" id="AP023321">
    <property type="protein sequence ID" value="BCI60742.1"/>
    <property type="molecule type" value="Genomic_DNA"/>
</dbReference>
<dbReference type="CDD" id="cd07067">
    <property type="entry name" value="HP_PGM_like"/>
    <property type="match status" value="1"/>
</dbReference>
<dbReference type="InterPro" id="IPR029033">
    <property type="entry name" value="His_PPase_superfam"/>
</dbReference>
<dbReference type="Gene3D" id="3.40.50.1240">
    <property type="entry name" value="Phosphoglycerate mutase-like"/>
    <property type="match status" value="1"/>
</dbReference>
<evidence type="ECO:0000313" key="4">
    <source>
        <dbReference type="Proteomes" id="UP000593890"/>
    </source>
</evidence>
<dbReference type="AlphaFoldDB" id="A0A7I8D4N6"/>
<proteinExistence type="predicted"/>
<evidence type="ECO:0000256" key="2">
    <source>
        <dbReference type="PIRSR" id="PIRSR613078-2"/>
    </source>
</evidence>
<dbReference type="PANTHER" id="PTHR46517">
    <property type="entry name" value="FRUCTOSE-2,6-BISPHOSPHATASE TIGAR"/>
    <property type="match status" value="1"/>
</dbReference>
<feature type="binding site" evidence="2">
    <location>
        <begin position="8"/>
        <end position="15"/>
    </location>
    <ligand>
        <name>substrate</name>
    </ligand>
</feature>
<dbReference type="SMART" id="SM00855">
    <property type="entry name" value="PGAM"/>
    <property type="match status" value="1"/>
</dbReference>
<dbReference type="Pfam" id="PF00300">
    <property type="entry name" value="His_Phos_1"/>
    <property type="match status" value="1"/>
</dbReference>
<dbReference type="SUPFAM" id="SSF53254">
    <property type="entry name" value="Phosphoglycerate mutase-like"/>
    <property type="match status" value="1"/>
</dbReference>
<keyword evidence="4" id="KW-1185">Reference proteome</keyword>
<dbReference type="GO" id="GO:0004331">
    <property type="term" value="F:fructose-2,6-bisphosphate 2-phosphatase activity"/>
    <property type="evidence" value="ECO:0007669"/>
    <property type="project" value="TreeGrafter"/>
</dbReference>
<protein>
    <submittedName>
        <fullName evidence="3">Alpha-ribazole phosphatase</fullName>
    </submittedName>
</protein>
<organism evidence="3 4">
    <name type="scientific">Solibaculum mannosilyticum</name>
    <dbReference type="NCBI Taxonomy" id="2780922"/>
    <lineage>
        <taxon>Bacteria</taxon>
        <taxon>Bacillati</taxon>
        <taxon>Bacillota</taxon>
        <taxon>Clostridia</taxon>
        <taxon>Eubacteriales</taxon>
        <taxon>Oscillospiraceae</taxon>
        <taxon>Solibaculum</taxon>
    </lineage>
</organism>
<dbReference type="GO" id="GO:0005829">
    <property type="term" value="C:cytosol"/>
    <property type="evidence" value="ECO:0007669"/>
    <property type="project" value="TreeGrafter"/>
</dbReference>
<accession>A0A7I8D4N6</accession>
<dbReference type="GO" id="GO:0043456">
    <property type="term" value="P:regulation of pentose-phosphate shunt"/>
    <property type="evidence" value="ECO:0007669"/>
    <property type="project" value="TreeGrafter"/>
</dbReference>
<sequence length="223" mass="25618">MTTIYLVRHCEAEGNTKRYFQGHSDGTVSPNGELQCRQLAERFRTIHLDAVYSSPLKRAYFTAQAVDHYHGLPIQTDPGLMEINGGHWEGHLWAELPDLFPEEADAWAHRPWEFAPKGGESMREVYDRIWNTVVAIAEKNDGKQIAIVSHGCAIRNLLTRIKFGEIEKLGEMGWCDNTAVSLLRWENGRMQLVMENDAAHLDETTSTLHRQTWWREGRKSPFE</sequence>
<reference evidence="4" key="1">
    <citation type="submission" date="2020-07" db="EMBL/GenBank/DDBJ databases">
        <title>Complete genome sequencing of Clostridia bacterium strain 12CBH8.</title>
        <authorList>
            <person name="Sakamoto M."/>
            <person name="Murakami T."/>
            <person name="Mori H."/>
        </authorList>
    </citation>
    <scope>NUCLEOTIDE SEQUENCE [LARGE SCALE GENOMIC DNA]</scope>
    <source>
        <strain evidence="4">12CBH8</strain>
    </source>
</reference>
<keyword evidence="1" id="KW-0378">Hydrolase</keyword>